<dbReference type="PANTHER" id="PTHR21021:SF15">
    <property type="entry name" value="FREE METHIONINE-R-SULFOXIDE REDUCTASE"/>
    <property type="match status" value="1"/>
</dbReference>
<dbReference type="PANTHER" id="PTHR21021">
    <property type="entry name" value="GAF/PUTATIVE CYTOSKELETAL PROTEIN"/>
    <property type="match status" value="1"/>
</dbReference>
<dbReference type="Gene3D" id="3.30.450.40">
    <property type="match status" value="1"/>
</dbReference>
<feature type="domain" description="GAF" evidence="2">
    <location>
        <begin position="45"/>
        <end position="144"/>
    </location>
</feature>
<sequence>MDKEKSYQKIIQMLKSLLEDENNLIANLANSSAVLYNNLADINWAGFYLRDDDELVLGPFQGKNACVRIEKGAGVCGTAWAEEKVQLVADVHQFPGHIACDPNSSSEIVIPIIINERVVGVLDIDSPSKNRFDEQDQQYLEKITRVIKEKTDFSTGYFS</sequence>
<evidence type="ECO:0000256" key="1">
    <source>
        <dbReference type="ARBA" id="ARBA00038454"/>
    </source>
</evidence>
<dbReference type="InterPro" id="IPR003018">
    <property type="entry name" value="GAF"/>
</dbReference>
<dbReference type="InterPro" id="IPR051330">
    <property type="entry name" value="Phosphatase_reg/MetRdx"/>
</dbReference>
<dbReference type="FunFam" id="3.30.450.40:FF:000008">
    <property type="entry name" value="GAF domain-containing proteins"/>
    <property type="match status" value="1"/>
</dbReference>
<evidence type="ECO:0000259" key="2">
    <source>
        <dbReference type="Pfam" id="PF13185"/>
    </source>
</evidence>
<dbReference type="GO" id="GO:0005829">
    <property type="term" value="C:cytosol"/>
    <property type="evidence" value="ECO:0007669"/>
    <property type="project" value="TreeGrafter"/>
</dbReference>
<organism evidence="3 4">
    <name type="scientific">Halanaerobacter jeridensis</name>
    <dbReference type="NCBI Taxonomy" id="706427"/>
    <lineage>
        <taxon>Bacteria</taxon>
        <taxon>Bacillati</taxon>
        <taxon>Bacillota</taxon>
        <taxon>Clostridia</taxon>
        <taxon>Halanaerobiales</taxon>
        <taxon>Halobacteroidaceae</taxon>
        <taxon>Halanaerobacter</taxon>
    </lineage>
</organism>
<dbReference type="InterPro" id="IPR029016">
    <property type="entry name" value="GAF-like_dom_sf"/>
</dbReference>
<keyword evidence="4" id="KW-1185">Reference proteome</keyword>
<gene>
    <name evidence="3" type="ORF">JOC47_002602</name>
</gene>
<dbReference type="RefSeq" id="WP_204702482.1">
    <property type="nucleotide sequence ID" value="NZ_JAFBDQ010000016.1"/>
</dbReference>
<reference evidence="3" key="1">
    <citation type="submission" date="2021-01" db="EMBL/GenBank/DDBJ databases">
        <title>Genomic Encyclopedia of Type Strains, Phase IV (KMG-IV): sequencing the most valuable type-strain genomes for metagenomic binning, comparative biology and taxonomic classification.</title>
        <authorList>
            <person name="Goeker M."/>
        </authorList>
    </citation>
    <scope>NUCLEOTIDE SEQUENCE</scope>
    <source>
        <strain evidence="3">DSM 23230</strain>
    </source>
</reference>
<comment type="similarity">
    <text evidence="1">Belongs to the free Met sulfoxide reductase family.</text>
</comment>
<dbReference type="GO" id="GO:0033745">
    <property type="term" value="F:L-methionine-(R)-S-oxide reductase activity"/>
    <property type="evidence" value="ECO:0007669"/>
    <property type="project" value="TreeGrafter"/>
</dbReference>
<proteinExistence type="inferred from homology"/>
<dbReference type="InterPro" id="IPR000614">
    <property type="entry name" value="FRMsr_CS"/>
</dbReference>
<dbReference type="AlphaFoldDB" id="A0A939BT13"/>
<evidence type="ECO:0000313" key="3">
    <source>
        <dbReference type="EMBL" id="MBM7557736.1"/>
    </source>
</evidence>
<dbReference type="Proteomes" id="UP000774000">
    <property type="component" value="Unassembled WGS sequence"/>
</dbReference>
<dbReference type="SUPFAM" id="SSF55781">
    <property type="entry name" value="GAF domain-like"/>
    <property type="match status" value="1"/>
</dbReference>
<accession>A0A939BT13</accession>
<dbReference type="EMBL" id="JAFBDQ010000016">
    <property type="protein sequence ID" value="MBM7557736.1"/>
    <property type="molecule type" value="Genomic_DNA"/>
</dbReference>
<comment type="caution">
    <text evidence="3">The sequence shown here is derived from an EMBL/GenBank/DDBJ whole genome shotgun (WGS) entry which is preliminary data.</text>
</comment>
<dbReference type="PROSITE" id="PS01320">
    <property type="entry name" value="UPF0067"/>
    <property type="match status" value="1"/>
</dbReference>
<name>A0A939BT13_9FIRM</name>
<evidence type="ECO:0000313" key="4">
    <source>
        <dbReference type="Proteomes" id="UP000774000"/>
    </source>
</evidence>
<dbReference type="Pfam" id="PF13185">
    <property type="entry name" value="GAF_2"/>
    <property type="match status" value="1"/>
</dbReference>
<protein>
    <submittedName>
        <fullName evidence="3">GAF domain-containing protein</fullName>
    </submittedName>
</protein>